<evidence type="ECO:0000313" key="3">
    <source>
        <dbReference type="EMBL" id="MDA0136696.1"/>
    </source>
</evidence>
<keyword evidence="2" id="KW-0812">Transmembrane</keyword>
<evidence type="ECO:0000313" key="4">
    <source>
        <dbReference type="Proteomes" id="UP001147700"/>
    </source>
</evidence>
<keyword evidence="2" id="KW-1133">Transmembrane helix</keyword>
<sequence>MPSTATRSRPIHARRVSGPVRRPATAAGPQLRGRTSAFERIARIPDNRIVDRILRSRGVIWLIGIMLGGIVAMQVSLLKLNTGISRAYQAQETYAGKNAMLQTQLAEMTSAASIRTKAADMGLVDPAAGDNRYLKSRGVERDAKRAADRMKPPGDQQKMVMLNDGWMPGPGATVDSLLAAKNGTLTTPVTQPQATPTAAVAPTATVEPLPTPVATATPVPTATPLATAVPTVDPATGLAVAPQG</sequence>
<dbReference type="RefSeq" id="WP_202952299.1">
    <property type="nucleotide sequence ID" value="NZ_JAPCID010000005.1"/>
</dbReference>
<protein>
    <recommendedName>
        <fullName evidence="5">Cell division protein FtsL</fullName>
    </recommendedName>
</protein>
<keyword evidence="2" id="KW-0472">Membrane</keyword>
<reference evidence="3" key="1">
    <citation type="submission" date="2022-10" db="EMBL/GenBank/DDBJ databases">
        <title>The WGS of Solirubrobacter sp. CPCC 204708.</title>
        <authorList>
            <person name="Jiang Z."/>
        </authorList>
    </citation>
    <scope>NUCLEOTIDE SEQUENCE</scope>
    <source>
        <strain evidence="3">CPCC 204708</strain>
    </source>
</reference>
<comment type="caution">
    <text evidence="3">The sequence shown here is derived from an EMBL/GenBank/DDBJ whole genome shotgun (WGS) entry which is preliminary data.</text>
</comment>
<proteinExistence type="predicted"/>
<feature type="transmembrane region" description="Helical" evidence="2">
    <location>
        <begin position="58"/>
        <end position="78"/>
    </location>
</feature>
<organism evidence="3 4">
    <name type="scientific">Solirubrobacter deserti</name>
    <dbReference type="NCBI Taxonomy" id="2282478"/>
    <lineage>
        <taxon>Bacteria</taxon>
        <taxon>Bacillati</taxon>
        <taxon>Actinomycetota</taxon>
        <taxon>Thermoleophilia</taxon>
        <taxon>Solirubrobacterales</taxon>
        <taxon>Solirubrobacteraceae</taxon>
        <taxon>Solirubrobacter</taxon>
    </lineage>
</organism>
<dbReference type="Proteomes" id="UP001147700">
    <property type="component" value="Unassembled WGS sequence"/>
</dbReference>
<accession>A0ABT4RDT7</accession>
<feature type="region of interest" description="Disordered" evidence="1">
    <location>
        <begin position="1"/>
        <end position="29"/>
    </location>
</feature>
<dbReference type="EMBL" id="JAPCID010000005">
    <property type="protein sequence ID" value="MDA0136696.1"/>
    <property type="molecule type" value="Genomic_DNA"/>
</dbReference>
<evidence type="ECO:0000256" key="1">
    <source>
        <dbReference type="SAM" id="MobiDB-lite"/>
    </source>
</evidence>
<evidence type="ECO:0008006" key="5">
    <source>
        <dbReference type="Google" id="ProtNLM"/>
    </source>
</evidence>
<name>A0ABT4RDT7_9ACTN</name>
<evidence type="ECO:0000256" key="2">
    <source>
        <dbReference type="SAM" id="Phobius"/>
    </source>
</evidence>
<gene>
    <name evidence="3" type="ORF">OJ962_04245</name>
</gene>
<keyword evidence="4" id="KW-1185">Reference proteome</keyword>